<sequence>MMITIEKLKVLAKKANQITEISATVHDDRHLKEIKFNAIEYFGTITDPLRIKTNDSIAAWKQLIECEFSGDYAADDVALFYQSSTTADVFEATGGDNGFSCSINEENAIAYLLQNNELVFDMLCHHNDLDLSSLSLSAIEQYFSKAASTTLKQRCLFEMEIDVKFLDKEKAEAHFIDSDWKESFNEYFSLGELAEQLAYVFHIESSRWNSDHRAFTKFVEGFGLFVENDQIWHLKEDTETGGIVITYNEVLDKAGSFEIKE</sequence>
<dbReference type="RefSeq" id="WP_107288954.1">
    <property type="nucleotide sequence ID" value="NZ_PYNF01000003.1"/>
</dbReference>
<dbReference type="EMBL" id="PYNF01000003">
    <property type="protein sequence ID" value="PSV00324.1"/>
    <property type="molecule type" value="Genomic_DNA"/>
</dbReference>
<reference evidence="1 2" key="1">
    <citation type="submission" date="2018-01" db="EMBL/GenBank/DDBJ databases">
        <title>Whole genome sequencing of Histamine producing bacteria.</title>
        <authorList>
            <person name="Butler K."/>
        </authorList>
    </citation>
    <scope>NUCLEOTIDE SEQUENCE [LARGE SCALE GENOMIC DNA]</scope>
    <source>
        <strain evidence="1 2">FS-7.2</strain>
    </source>
</reference>
<accession>A0A2T3KKS8</accession>
<gene>
    <name evidence="1" type="ORF">C9J27_04150</name>
</gene>
<dbReference type="Proteomes" id="UP000241426">
    <property type="component" value="Unassembled WGS sequence"/>
</dbReference>
<evidence type="ECO:0000313" key="2">
    <source>
        <dbReference type="Proteomes" id="UP000241426"/>
    </source>
</evidence>
<protein>
    <submittedName>
        <fullName evidence="1">Uncharacterized protein</fullName>
    </submittedName>
</protein>
<organism evidence="1 2">
    <name type="scientific">Photobacterium kishitanii</name>
    <dbReference type="NCBI Taxonomy" id="318456"/>
    <lineage>
        <taxon>Bacteria</taxon>
        <taxon>Pseudomonadati</taxon>
        <taxon>Pseudomonadota</taxon>
        <taxon>Gammaproteobacteria</taxon>
        <taxon>Vibrionales</taxon>
        <taxon>Vibrionaceae</taxon>
        <taxon>Photobacterium</taxon>
    </lineage>
</organism>
<evidence type="ECO:0000313" key="1">
    <source>
        <dbReference type="EMBL" id="PSV00324.1"/>
    </source>
</evidence>
<name>A0A2T3KKS8_9GAMM</name>
<dbReference type="AlphaFoldDB" id="A0A2T3KKS8"/>
<proteinExistence type="predicted"/>
<comment type="caution">
    <text evidence="1">The sequence shown here is derived from an EMBL/GenBank/DDBJ whole genome shotgun (WGS) entry which is preliminary data.</text>
</comment>